<sequence>MYVKLQQSHLFPMSHSGFHWPPRKKLGRCEPLNTDGLRILLAHREETLPVCPNEYQCEPVAFQQNCRPTLNLKIGGSYWHSVAIRSATTQRLPVKSSENQWRAVEIAWIPEPAKSSGRHGNGVVHCAPLMSIKNSWPTSGRQWLPASASAERCRSPELTAPRVLLMASVLNALQAHDLSTLIFRILLLTEDVGKDEKDLDIFVNEALNWSARHEDMSAAISTAVPNPFSNLCALEFRPPCSWSTEADGAPAE</sequence>
<evidence type="ECO:0000313" key="1">
    <source>
        <dbReference type="EMBL" id="KAJ7759738.1"/>
    </source>
</evidence>
<evidence type="ECO:0000313" key="2">
    <source>
        <dbReference type="Proteomes" id="UP001215280"/>
    </source>
</evidence>
<reference evidence="1" key="1">
    <citation type="submission" date="2023-03" db="EMBL/GenBank/DDBJ databases">
        <title>Massive genome expansion in bonnet fungi (Mycena s.s.) driven by repeated elements and novel gene families across ecological guilds.</title>
        <authorList>
            <consortium name="Lawrence Berkeley National Laboratory"/>
            <person name="Harder C.B."/>
            <person name="Miyauchi S."/>
            <person name="Viragh M."/>
            <person name="Kuo A."/>
            <person name="Thoen E."/>
            <person name="Andreopoulos B."/>
            <person name="Lu D."/>
            <person name="Skrede I."/>
            <person name="Drula E."/>
            <person name="Henrissat B."/>
            <person name="Morin E."/>
            <person name="Kohler A."/>
            <person name="Barry K."/>
            <person name="LaButti K."/>
            <person name="Morin E."/>
            <person name="Salamov A."/>
            <person name="Lipzen A."/>
            <person name="Mereny Z."/>
            <person name="Hegedus B."/>
            <person name="Baldrian P."/>
            <person name="Stursova M."/>
            <person name="Weitz H."/>
            <person name="Taylor A."/>
            <person name="Grigoriev I.V."/>
            <person name="Nagy L.G."/>
            <person name="Martin F."/>
            <person name="Kauserud H."/>
        </authorList>
    </citation>
    <scope>NUCLEOTIDE SEQUENCE</scope>
    <source>
        <strain evidence="1">CBHHK188m</strain>
    </source>
</reference>
<keyword evidence="2" id="KW-1185">Reference proteome</keyword>
<accession>A0AAD7JBM0</accession>
<gene>
    <name evidence="1" type="ORF">DFH07DRAFT_772071</name>
</gene>
<dbReference type="AlphaFoldDB" id="A0AAD7JBM0"/>
<protein>
    <submittedName>
        <fullName evidence="1">Uncharacterized protein</fullName>
    </submittedName>
</protein>
<organism evidence="1 2">
    <name type="scientific">Mycena maculata</name>
    <dbReference type="NCBI Taxonomy" id="230809"/>
    <lineage>
        <taxon>Eukaryota</taxon>
        <taxon>Fungi</taxon>
        <taxon>Dikarya</taxon>
        <taxon>Basidiomycota</taxon>
        <taxon>Agaricomycotina</taxon>
        <taxon>Agaricomycetes</taxon>
        <taxon>Agaricomycetidae</taxon>
        <taxon>Agaricales</taxon>
        <taxon>Marasmiineae</taxon>
        <taxon>Mycenaceae</taxon>
        <taxon>Mycena</taxon>
    </lineage>
</organism>
<comment type="caution">
    <text evidence="1">The sequence shown here is derived from an EMBL/GenBank/DDBJ whole genome shotgun (WGS) entry which is preliminary data.</text>
</comment>
<dbReference type="Proteomes" id="UP001215280">
    <property type="component" value="Unassembled WGS sequence"/>
</dbReference>
<dbReference type="EMBL" id="JARJLG010000051">
    <property type="protein sequence ID" value="KAJ7759738.1"/>
    <property type="molecule type" value="Genomic_DNA"/>
</dbReference>
<proteinExistence type="predicted"/>
<name>A0AAD7JBM0_9AGAR</name>